<evidence type="ECO:0000313" key="7">
    <source>
        <dbReference type="Proteomes" id="UP000635565"/>
    </source>
</evidence>
<evidence type="ECO:0000256" key="1">
    <source>
        <dbReference type="ARBA" id="ARBA00022603"/>
    </source>
</evidence>
<dbReference type="Gene3D" id="3.40.50.150">
    <property type="entry name" value="Vaccinia Virus protein VP39"/>
    <property type="match status" value="1"/>
</dbReference>
<dbReference type="PANTHER" id="PTHR33841">
    <property type="entry name" value="DNA METHYLTRANSFERASE YEEA-RELATED"/>
    <property type="match status" value="1"/>
</dbReference>
<dbReference type="Gene3D" id="3.90.220.10">
    <property type="entry name" value="Adenine-n6-DNA-methyltransferase Taqi, Chain A, domain 2"/>
    <property type="match status" value="1"/>
</dbReference>
<dbReference type="PRINTS" id="PR00507">
    <property type="entry name" value="N12N6MTFRASE"/>
</dbReference>
<evidence type="ECO:0000256" key="3">
    <source>
        <dbReference type="ARBA" id="ARBA00022691"/>
    </source>
</evidence>
<reference evidence="6 7" key="1">
    <citation type="journal article" date="2021" name="Int. J. Syst. Evol. Microbiol.">
        <title>Reticulibacter mediterranei gen. nov., sp. nov., within the new family Reticulibacteraceae fam. nov., and Ktedonospora formicarum gen. nov., sp. nov., Ktedonobacter robiniae sp. nov., Dictyobacter formicarum sp. nov. and Dictyobacter arantiisoli sp. nov., belonging to the class Ktedonobacteria.</title>
        <authorList>
            <person name="Yabe S."/>
            <person name="Zheng Y."/>
            <person name="Wang C.M."/>
            <person name="Sakai Y."/>
            <person name="Abe K."/>
            <person name="Yokota A."/>
            <person name="Donadio S."/>
            <person name="Cavaletti L."/>
            <person name="Monciardini P."/>
        </authorList>
    </citation>
    <scope>NUCLEOTIDE SEQUENCE [LARGE SCALE GENOMIC DNA]</scope>
    <source>
        <strain evidence="6 7">SOSP1-9</strain>
    </source>
</reference>
<proteinExistence type="predicted"/>
<gene>
    <name evidence="6" type="ORF">KSZ_69550</name>
</gene>
<evidence type="ECO:0000259" key="5">
    <source>
        <dbReference type="Pfam" id="PF12950"/>
    </source>
</evidence>
<accession>A0ABQ3VRP8</accession>
<sequence>MPQRERKLRGHFSTPPLLVEQVLDACGYTPDKDLSGIRVLDPACGSGNFLAAASRRLLSYGKQVGLSARTLARYTHHNIWGFDPDPIACMLAELQMHATFNSCYPRSQALHRLHIHQADGLAFPWQQCKHVDLFLANPPYLAAKNNDLSGYRSTHLRGQVDSYLLFLNMALQVVRPGGWIGLVLPDPVLARSNATQERQRLLAETTIHHIWHLADVFAAYVGAVVIIAQKTPPHTHHQINWRRERWIDAVPAQAADKVSLPLQMVTTVSQDLLSQQPGAELRYLLSTIKGTIIERLQRQLHMQGNSQTPRTLACLGEYVLIRRGEELGKESALLKSSAPQPNELKWYPVLRGGIDIHPYAIPTASCWIAREQIVKPLDRYLAPKILLVKSAGRLQATLDTQGHVVLQTLYMLQLSANPTSQPETQALFSAEDELYFLMALLNSRILQDYLYALHTAYKWVQPQIEQHVLAQLPVPAQAAYTEKEQIIDRAKLLMHACSKSSSVVELKAQSYELYEEQERAICALYEIALQQRRVPDPPHDVVDEGVSLYG</sequence>
<dbReference type="InterPro" id="IPR050953">
    <property type="entry name" value="N4_N6_ade-DNA_methylase"/>
</dbReference>
<dbReference type="SUPFAM" id="SSF53335">
    <property type="entry name" value="S-adenosyl-L-methionine-dependent methyltransferases"/>
    <property type="match status" value="1"/>
</dbReference>
<keyword evidence="2" id="KW-0808">Transferase</keyword>
<evidence type="ECO:0000256" key="2">
    <source>
        <dbReference type="ARBA" id="ARBA00022679"/>
    </source>
</evidence>
<dbReference type="PANTHER" id="PTHR33841:SF5">
    <property type="entry name" value="DNA METHYLASE (MODIFICATION METHYLASE) (METHYLTRANSFERASE)-RELATED"/>
    <property type="match status" value="1"/>
</dbReference>
<evidence type="ECO:0000259" key="4">
    <source>
        <dbReference type="Pfam" id="PF02384"/>
    </source>
</evidence>
<dbReference type="InterPro" id="IPR023135">
    <property type="entry name" value="N6_DNA_MeTrfase_TaqI_C"/>
</dbReference>
<dbReference type="EMBL" id="BNJJ01000029">
    <property type="protein sequence ID" value="GHO88949.1"/>
    <property type="molecule type" value="Genomic_DNA"/>
</dbReference>
<evidence type="ECO:0008006" key="8">
    <source>
        <dbReference type="Google" id="ProtNLM"/>
    </source>
</evidence>
<keyword evidence="1" id="KW-0489">Methyltransferase</keyword>
<dbReference type="Pfam" id="PF12950">
    <property type="entry name" value="TaqI_C"/>
    <property type="match status" value="1"/>
</dbReference>
<comment type="caution">
    <text evidence="6">The sequence shown here is derived from an EMBL/GenBank/DDBJ whole genome shotgun (WGS) entry which is preliminary data.</text>
</comment>
<name>A0ABQ3VRP8_9CHLR</name>
<protein>
    <recommendedName>
        <fullName evidence="8">Site-specific DNA-methyltransferase (adenine-specific)</fullName>
    </recommendedName>
</protein>
<keyword evidence="7" id="KW-1185">Reference proteome</keyword>
<dbReference type="CDD" id="cd02440">
    <property type="entry name" value="AdoMet_MTases"/>
    <property type="match status" value="1"/>
</dbReference>
<dbReference type="InterPro" id="IPR025931">
    <property type="entry name" value="TaqI_C"/>
</dbReference>
<evidence type="ECO:0000313" key="6">
    <source>
        <dbReference type="EMBL" id="GHO88949.1"/>
    </source>
</evidence>
<dbReference type="InterPro" id="IPR003356">
    <property type="entry name" value="DNA_methylase_A-5"/>
</dbReference>
<dbReference type="InterPro" id="IPR029063">
    <property type="entry name" value="SAM-dependent_MTases_sf"/>
</dbReference>
<dbReference type="Proteomes" id="UP000635565">
    <property type="component" value="Unassembled WGS sequence"/>
</dbReference>
<organism evidence="6 7">
    <name type="scientific">Dictyobacter formicarum</name>
    <dbReference type="NCBI Taxonomy" id="2778368"/>
    <lineage>
        <taxon>Bacteria</taxon>
        <taxon>Bacillati</taxon>
        <taxon>Chloroflexota</taxon>
        <taxon>Ktedonobacteria</taxon>
        <taxon>Ktedonobacterales</taxon>
        <taxon>Dictyobacteraceae</taxon>
        <taxon>Dictyobacter</taxon>
    </lineage>
</organism>
<feature type="domain" description="TaqI-like C-terminal specificity" evidence="5">
    <location>
        <begin position="353"/>
        <end position="474"/>
    </location>
</feature>
<keyword evidence="3" id="KW-0949">S-adenosyl-L-methionine</keyword>
<dbReference type="Pfam" id="PF02384">
    <property type="entry name" value="N6_Mtase"/>
    <property type="match status" value="1"/>
</dbReference>
<feature type="domain" description="DNA methylase adenine-specific" evidence="4">
    <location>
        <begin position="4"/>
        <end position="230"/>
    </location>
</feature>